<reference evidence="1" key="1">
    <citation type="submission" date="2023-04" db="EMBL/GenBank/DDBJ databases">
        <title>Candida boidinii NBRC 10035.</title>
        <authorList>
            <person name="Ichikawa N."/>
            <person name="Sato H."/>
            <person name="Tonouchi N."/>
        </authorList>
    </citation>
    <scope>NUCLEOTIDE SEQUENCE</scope>
    <source>
        <strain evidence="1">NBRC 10035</strain>
    </source>
</reference>
<evidence type="ECO:0000313" key="1">
    <source>
        <dbReference type="EMBL" id="GME68273.1"/>
    </source>
</evidence>
<gene>
    <name evidence="1" type="ORF">Cboi02_000153100</name>
</gene>
<sequence>MSNFNYPSNMNNCYTNDRGLGSGFFGGGHHGHHGQGYYNSYSNYGNYMAPPPQYNYNHHSGLGSPGIAGALLSGLAHNGGRHHGHHHHHHGHRRHHHIGFGGPGCQNGFNNNPFGRW</sequence>
<proteinExistence type="predicted"/>
<dbReference type="AlphaFoldDB" id="A0A9W6T024"/>
<dbReference type="Proteomes" id="UP001165120">
    <property type="component" value="Unassembled WGS sequence"/>
</dbReference>
<dbReference type="EMBL" id="BSXN01000369">
    <property type="protein sequence ID" value="GME68273.1"/>
    <property type="molecule type" value="Genomic_DNA"/>
</dbReference>
<comment type="caution">
    <text evidence="1">The sequence shown here is derived from an EMBL/GenBank/DDBJ whole genome shotgun (WGS) entry which is preliminary data.</text>
</comment>
<evidence type="ECO:0000313" key="2">
    <source>
        <dbReference type="Proteomes" id="UP001165120"/>
    </source>
</evidence>
<accession>A0A9W6T024</accession>
<protein>
    <submittedName>
        <fullName evidence="1">Unnamed protein product</fullName>
    </submittedName>
</protein>
<name>A0A9W6T024_CANBO</name>
<keyword evidence="2" id="KW-1185">Reference proteome</keyword>
<organism evidence="1 2">
    <name type="scientific">Candida boidinii</name>
    <name type="common">Yeast</name>
    <dbReference type="NCBI Taxonomy" id="5477"/>
    <lineage>
        <taxon>Eukaryota</taxon>
        <taxon>Fungi</taxon>
        <taxon>Dikarya</taxon>
        <taxon>Ascomycota</taxon>
        <taxon>Saccharomycotina</taxon>
        <taxon>Pichiomycetes</taxon>
        <taxon>Pichiales</taxon>
        <taxon>Pichiaceae</taxon>
        <taxon>Ogataea</taxon>
        <taxon>Ogataea/Candida clade</taxon>
    </lineage>
</organism>